<evidence type="ECO:0000313" key="2">
    <source>
        <dbReference type="Proteomes" id="UP001568894"/>
    </source>
</evidence>
<dbReference type="RefSeq" id="WP_339659253.1">
    <property type="nucleotide sequence ID" value="NZ_CAXBLC010000055.1"/>
</dbReference>
<dbReference type="Proteomes" id="UP001568894">
    <property type="component" value="Unassembled WGS sequence"/>
</dbReference>
<protein>
    <submittedName>
        <fullName evidence="1">DUF2007 domain-containing protein</fullName>
    </submittedName>
</protein>
<proteinExistence type="predicted"/>
<accession>A0ABV4KDF0</accession>
<comment type="caution">
    <text evidence="1">The sequence shown here is derived from an EMBL/GenBank/DDBJ whole genome shotgun (WGS) entry which is preliminary data.</text>
</comment>
<sequence length="79" mass="9388">MERFITIAVFDYIHEIEILKHRLDQEGLQYFFENEIMSSFAPMYSTALGGIKLKIHPNDIETVKSILHEMRYDNNLRIV</sequence>
<name>A0ABV4KDF0_9FLAO</name>
<keyword evidence="2" id="KW-1185">Reference proteome</keyword>
<dbReference type="EMBL" id="JASMRN010000004">
    <property type="protein sequence ID" value="MEZ7514952.1"/>
    <property type="molecule type" value="Genomic_DNA"/>
</dbReference>
<organism evidence="1 2">
    <name type="scientific">Flavobacterium frigidarium</name>
    <dbReference type="NCBI Taxonomy" id="99286"/>
    <lineage>
        <taxon>Bacteria</taxon>
        <taxon>Pseudomonadati</taxon>
        <taxon>Bacteroidota</taxon>
        <taxon>Flavobacteriia</taxon>
        <taxon>Flavobacteriales</taxon>
        <taxon>Flavobacteriaceae</taxon>
        <taxon>Flavobacterium</taxon>
    </lineage>
</organism>
<evidence type="ECO:0000313" key="1">
    <source>
        <dbReference type="EMBL" id="MEZ7514952.1"/>
    </source>
</evidence>
<reference evidence="1 2" key="1">
    <citation type="submission" date="2023-05" db="EMBL/GenBank/DDBJ databases">
        <title>Adaptations of aquatic viruses from atmosphere-close ecosystems of the Central Arctic Ocean.</title>
        <authorList>
            <person name="Rahlff J."/>
            <person name="Holmfeldt K."/>
        </authorList>
    </citation>
    <scope>NUCLEOTIDE SEQUENCE [LARGE SCALE GENOMIC DNA]</scope>
    <source>
        <strain evidence="1 2">Arc14</strain>
    </source>
</reference>
<gene>
    <name evidence="1" type="ORF">QO192_06605</name>
</gene>